<reference evidence="2 3" key="1">
    <citation type="submission" date="2020-06" db="EMBL/GenBank/DDBJ databases">
        <title>Pseudomonas eucalypticola sp. nov., an endophyte of Eucalyptus dunnii leaves with biocontrol ability of eucalyptus leaf blight.</title>
        <authorList>
            <person name="Liu Y."/>
            <person name="Song Z."/>
            <person name="Zeng H."/>
            <person name="Lu M."/>
            <person name="Wang X."/>
            <person name="Lian X."/>
            <person name="Zhang Q."/>
        </authorList>
    </citation>
    <scope>NUCLEOTIDE SEQUENCE [LARGE SCALE GENOMIC DNA]</scope>
    <source>
        <strain evidence="2 3">NP-1</strain>
    </source>
</reference>
<protein>
    <submittedName>
        <fullName evidence="2">Uncharacterized protein</fullName>
    </submittedName>
</protein>
<sequence length="85" mass="9411">MYSTTGNLTLMTDDLMNFPDPAPFPSPLELLEHQCLLLSNELDETNAELRACRQRIAALVTMHGSDSNEIARLRRELAGRAGAQP</sequence>
<name>A0A7D5D933_9PSED</name>
<dbReference type="AlphaFoldDB" id="A0A7D5D933"/>
<dbReference type="EMBL" id="CP056030">
    <property type="protein sequence ID" value="QKZ05035.1"/>
    <property type="molecule type" value="Genomic_DNA"/>
</dbReference>
<organism evidence="2 3">
    <name type="scientific">Pseudomonas eucalypticola</name>
    <dbReference type="NCBI Taxonomy" id="2599595"/>
    <lineage>
        <taxon>Bacteria</taxon>
        <taxon>Pseudomonadati</taxon>
        <taxon>Pseudomonadota</taxon>
        <taxon>Gammaproteobacteria</taxon>
        <taxon>Pseudomonadales</taxon>
        <taxon>Pseudomonadaceae</taxon>
        <taxon>Pseudomonas</taxon>
    </lineage>
</organism>
<proteinExistence type="predicted"/>
<keyword evidence="1" id="KW-0175">Coiled coil</keyword>
<dbReference type="RefSeq" id="WP_158154053.1">
    <property type="nucleotide sequence ID" value="NZ_CP056030.1"/>
</dbReference>
<evidence type="ECO:0000256" key="1">
    <source>
        <dbReference type="SAM" id="Coils"/>
    </source>
</evidence>
<feature type="coiled-coil region" evidence="1">
    <location>
        <begin position="28"/>
        <end position="55"/>
    </location>
</feature>
<keyword evidence="3" id="KW-1185">Reference proteome</keyword>
<dbReference type="Proteomes" id="UP000509568">
    <property type="component" value="Chromosome"/>
</dbReference>
<evidence type="ECO:0000313" key="3">
    <source>
        <dbReference type="Proteomes" id="UP000509568"/>
    </source>
</evidence>
<gene>
    <name evidence="2" type="ORF">HWQ56_15065</name>
</gene>
<accession>A0A7D5D933</accession>
<evidence type="ECO:0000313" key="2">
    <source>
        <dbReference type="EMBL" id="QKZ05035.1"/>
    </source>
</evidence>
<dbReference type="KEGG" id="pez:HWQ56_15065"/>